<dbReference type="InterPro" id="IPR024191">
    <property type="entry name" value="Peptidase_M61"/>
</dbReference>
<dbReference type="InterPro" id="IPR040756">
    <property type="entry name" value="Peptidase_M61_N"/>
</dbReference>
<dbReference type="SMART" id="SM00228">
    <property type="entry name" value="PDZ"/>
    <property type="match status" value="1"/>
</dbReference>
<accession>A0A841GVS3</accession>
<evidence type="ECO:0000259" key="1">
    <source>
        <dbReference type="SMART" id="SM00228"/>
    </source>
</evidence>
<keyword evidence="3" id="KW-1185">Reference proteome</keyword>
<dbReference type="GO" id="GO:0008237">
    <property type="term" value="F:metallopeptidase activity"/>
    <property type="evidence" value="ECO:0007669"/>
    <property type="project" value="UniProtKB-KW"/>
</dbReference>
<dbReference type="Pfam" id="PF13180">
    <property type="entry name" value="PDZ_2"/>
    <property type="match status" value="1"/>
</dbReference>
<dbReference type="Pfam" id="PF17899">
    <property type="entry name" value="Peptidase_M61_N"/>
    <property type="match status" value="1"/>
</dbReference>
<proteinExistence type="predicted"/>
<dbReference type="RefSeq" id="WP_170031686.1">
    <property type="nucleotide sequence ID" value="NZ_JABDTL010000001.1"/>
</dbReference>
<dbReference type="InterPro" id="IPR027268">
    <property type="entry name" value="Peptidase_M4/M1_CTD_sf"/>
</dbReference>
<sequence length="598" mass="65811">MARIRYRVRFPEPHTHMVGVELEAEGVTGPSRLVMPSWTPGSYLMREFARNVMHMEAADGSWRPLAVRKADRGSWEVDAPADGVLRARWVVNADELTVRTSHVDATHAAINGASVFAYLEGRTDEPVEIAVEPPAGWRITTAMEPAGENVFTAADYDELVDSPLEIGTHRVLEWEVDGVPHRYAVWGRGNDDPARLVADTTRIVQAERDLWGGLPYPHFTFILHLASGQGGLEHRNSTALLVDRFSFRGMGYESVLGLVAHELFHAWNGKRLRPEVLGPFDYTREAYTRELWVVEGFTTYYTDLVLRRAGLITPQRYLDKLAEMITRFQQQPGRGVQPLEESSFDTWIKFYRPDANSPNATISYYQKGALVALLLDMAIREHTGNARSLDDVMRLLWERWGARDVGFPEGTVQAVLSEVAGTDLSPVLVPMLRGTGELDFGGLLRTTGVMLSRAEPYAGPGMAGLPAPPPPREPETGMQLRVEGGRLVVAHVLAGSAGWRAGVNAGDELVAVNGFRITSPDTLQQRVLEAAPGSTLDLTVFRRDELVTVRLPAVTVPPSRLVLRAVKDATPAQQAVLADWLRTTVPAAPAAQPGATSL</sequence>
<dbReference type="InterPro" id="IPR007963">
    <property type="entry name" value="Peptidase_M61_catalytic"/>
</dbReference>
<dbReference type="Gene3D" id="2.60.40.3650">
    <property type="match status" value="1"/>
</dbReference>
<dbReference type="AlphaFoldDB" id="A0A841GVS3"/>
<keyword evidence="2" id="KW-0378">Hydrolase</keyword>
<feature type="domain" description="PDZ" evidence="1">
    <location>
        <begin position="476"/>
        <end position="544"/>
    </location>
</feature>
<name>A0A841GVS3_9BACT</name>
<keyword evidence="2" id="KW-0645">Protease</keyword>
<dbReference type="PIRSF" id="PIRSF016493">
    <property type="entry name" value="Glycyl_aminpptds"/>
    <property type="match status" value="1"/>
</dbReference>
<dbReference type="InterPro" id="IPR036034">
    <property type="entry name" value="PDZ_sf"/>
</dbReference>
<dbReference type="SUPFAM" id="SSF55486">
    <property type="entry name" value="Metalloproteases ('zincins'), catalytic domain"/>
    <property type="match status" value="1"/>
</dbReference>
<dbReference type="EMBL" id="JACHIA010000001">
    <property type="protein sequence ID" value="MBB6069015.1"/>
    <property type="molecule type" value="Genomic_DNA"/>
</dbReference>
<dbReference type="GO" id="GO:0006508">
    <property type="term" value="P:proteolysis"/>
    <property type="evidence" value="ECO:0007669"/>
    <property type="project" value="UniProtKB-KW"/>
</dbReference>
<dbReference type="InterPro" id="IPR001478">
    <property type="entry name" value="PDZ"/>
</dbReference>
<dbReference type="Pfam" id="PF05299">
    <property type="entry name" value="Peptidase_M61"/>
    <property type="match status" value="1"/>
</dbReference>
<reference evidence="2 3" key="1">
    <citation type="submission" date="2020-08" db="EMBL/GenBank/DDBJ databases">
        <title>Genomic Encyclopedia of Type Strains, Phase IV (KMG-IV): sequencing the most valuable type-strain genomes for metagenomic binning, comparative biology and taxonomic classification.</title>
        <authorList>
            <person name="Goeker M."/>
        </authorList>
    </citation>
    <scope>NUCLEOTIDE SEQUENCE [LARGE SCALE GENOMIC DNA]</scope>
    <source>
        <strain evidence="2 3">DSM 29007</strain>
    </source>
</reference>
<protein>
    <submittedName>
        <fullName evidence="2">Putative metalloprotease with PDZ domain</fullName>
    </submittedName>
</protein>
<keyword evidence="2" id="KW-0482">Metalloprotease</keyword>
<dbReference type="Proteomes" id="UP000582837">
    <property type="component" value="Unassembled WGS sequence"/>
</dbReference>
<evidence type="ECO:0000313" key="2">
    <source>
        <dbReference type="EMBL" id="MBB6069015.1"/>
    </source>
</evidence>
<gene>
    <name evidence="2" type="ORF">HNQ61_000626</name>
</gene>
<dbReference type="Gene3D" id="1.10.390.10">
    <property type="entry name" value="Neutral Protease Domain 2"/>
    <property type="match status" value="1"/>
</dbReference>
<evidence type="ECO:0000313" key="3">
    <source>
        <dbReference type="Proteomes" id="UP000582837"/>
    </source>
</evidence>
<organism evidence="2 3">
    <name type="scientific">Longimicrobium terrae</name>
    <dbReference type="NCBI Taxonomy" id="1639882"/>
    <lineage>
        <taxon>Bacteria</taxon>
        <taxon>Pseudomonadati</taxon>
        <taxon>Gemmatimonadota</taxon>
        <taxon>Longimicrobiia</taxon>
        <taxon>Longimicrobiales</taxon>
        <taxon>Longimicrobiaceae</taxon>
        <taxon>Longimicrobium</taxon>
    </lineage>
</organism>
<dbReference type="SUPFAM" id="SSF50156">
    <property type="entry name" value="PDZ domain-like"/>
    <property type="match status" value="1"/>
</dbReference>
<dbReference type="Gene3D" id="2.30.42.10">
    <property type="match status" value="1"/>
</dbReference>
<comment type="caution">
    <text evidence="2">The sequence shown here is derived from an EMBL/GenBank/DDBJ whole genome shotgun (WGS) entry which is preliminary data.</text>
</comment>